<feature type="domain" description="Fibronectin type-III" evidence="12">
    <location>
        <begin position="1429"/>
        <end position="1528"/>
    </location>
</feature>
<dbReference type="SUPFAM" id="SSF48726">
    <property type="entry name" value="Immunoglobulin"/>
    <property type="match status" value="6"/>
</dbReference>
<dbReference type="PANTHER" id="PTHR44170:SF49">
    <property type="entry name" value="PROTEIN SIDEKICK-1 ISOFORM X1"/>
    <property type="match status" value="1"/>
</dbReference>
<dbReference type="FunFam" id="2.60.40.10:FF:000028">
    <property type="entry name" value="Neuronal cell adhesion molecule"/>
    <property type="match status" value="3"/>
</dbReference>
<dbReference type="FunFam" id="2.60.40.10:FF:000130">
    <property type="entry name" value="Hemicentin 1"/>
    <property type="match status" value="1"/>
</dbReference>
<feature type="domain" description="Fibronectin type-III" evidence="12">
    <location>
        <begin position="1734"/>
        <end position="1836"/>
    </location>
</feature>
<dbReference type="KEGG" id="osn:115216625"/>
<dbReference type="RefSeq" id="XP_036356574.1">
    <property type="nucleotide sequence ID" value="XM_036500681.1"/>
</dbReference>
<evidence type="ECO:0000256" key="3">
    <source>
        <dbReference type="ARBA" id="ARBA00022729"/>
    </source>
</evidence>
<dbReference type="FunFam" id="2.60.40.10:FF:000360">
    <property type="entry name" value="Sidekick cell adhesion molecule 2"/>
    <property type="match status" value="1"/>
</dbReference>
<evidence type="ECO:0000256" key="9">
    <source>
        <dbReference type="SAM" id="Phobius"/>
    </source>
</evidence>
<feature type="signal peptide" evidence="10">
    <location>
        <begin position="1"/>
        <end position="27"/>
    </location>
</feature>
<dbReference type="Gene3D" id="2.60.40.10">
    <property type="entry name" value="Immunoglobulins"/>
    <property type="match status" value="19"/>
</dbReference>
<evidence type="ECO:0000256" key="8">
    <source>
        <dbReference type="SAM" id="MobiDB-lite"/>
    </source>
</evidence>
<keyword evidence="3 10" id="KW-0732">Signal</keyword>
<evidence type="ECO:0000256" key="6">
    <source>
        <dbReference type="ARBA" id="ARBA00023136"/>
    </source>
</evidence>
<dbReference type="PANTHER" id="PTHR44170">
    <property type="entry name" value="PROTEIN SIDEKICK"/>
    <property type="match status" value="1"/>
</dbReference>
<dbReference type="Pfam" id="PF07679">
    <property type="entry name" value="I-set"/>
    <property type="match status" value="3"/>
</dbReference>
<feature type="domain" description="Fibronectin type-III" evidence="12">
    <location>
        <begin position="1030"/>
        <end position="1125"/>
    </location>
</feature>
<feature type="domain" description="Ig-like" evidence="11">
    <location>
        <begin position="231"/>
        <end position="321"/>
    </location>
</feature>
<dbReference type="InterPro" id="IPR013783">
    <property type="entry name" value="Ig-like_fold"/>
</dbReference>
<evidence type="ECO:0000256" key="2">
    <source>
        <dbReference type="ARBA" id="ARBA00022692"/>
    </source>
</evidence>
<dbReference type="InterPro" id="IPR003598">
    <property type="entry name" value="Ig_sub2"/>
</dbReference>
<dbReference type="GO" id="GO:0016020">
    <property type="term" value="C:membrane"/>
    <property type="evidence" value="ECO:0007669"/>
    <property type="project" value="UniProtKB-SubCell"/>
</dbReference>
<dbReference type="InterPro" id="IPR003599">
    <property type="entry name" value="Ig_sub"/>
</dbReference>
<evidence type="ECO:0000259" key="11">
    <source>
        <dbReference type="PROSITE" id="PS50835"/>
    </source>
</evidence>
<dbReference type="FunFam" id="2.60.40.10:FF:000209">
    <property type="entry name" value="Sidekick cell adhesion molecule 2"/>
    <property type="match status" value="1"/>
</dbReference>
<feature type="domain" description="Fibronectin type-III" evidence="12">
    <location>
        <begin position="1635"/>
        <end position="1730"/>
    </location>
</feature>
<dbReference type="SMART" id="SM00409">
    <property type="entry name" value="IG"/>
    <property type="match status" value="6"/>
</dbReference>
<feature type="domain" description="Ig-like" evidence="11">
    <location>
        <begin position="513"/>
        <end position="605"/>
    </location>
</feature>
<keyword evidence="6 9" id="KW-0472">Membrane</keyword>
<keyword evidence="13" id="KW-1185">Reference proteome</keyword>
<keyword evidence="5 9" id="KW-1133">Transmembrane helix</keyword>
<evidence type="ECO:0000256" key="10">
    <source>
        <dbReference type="SAM" id="SignalP"/>
    </source>
</evidence>
<keyword evidence="2 9" id="KW-0812">Transmembrane</keyword>
<feature type="domain" description="Fibronectin type-III" evidence="12">
    <location>
        <begin position="1232"/>
        <end position="1328"/>
    </location>
</feature>
<protein>
    <submittedName>
        <fullName evidence="14">Protein sidekick-2-like isoform X1</fullName>
    </submittedName>
</protein>
<evidence type="ECO:0000256" key="1">
    <source>
        <dbReference type="ARBA" id="ARBA00004370"/>
    </source>
</evidence>
<dbReference type="Pfam" id="PF00041">
    <property type="entry name" value="fn3"/>
    <property type="match status" value="12"/>
</dbReference>
<dbReference type="SMART" id="SM00408">
    <property type="entry name" value="IGc2"/>
    <property type="match status" value="5"/>
</dbReference>
<evidence type="ECO:0000259" key="12">
    <source>
        <dbReference type="PROSITE" id="PS50853"/>
    </source>
</evidence>
<feature type="region of interest" description="Disordered" evidence="8">
    <location>
        <begin position="1110"/>
        <end position="1132"/>
    </location>
</feature>
<dbReference type="InterPro" id="IPR003961">
    <property type="entry name" value="FN3_dom"/>
</dbReference>
<evidence type="ECO:0000256" key="7">
    <source>
        <dbReference type="ARBA" id="ARBA00023157"/>
    </source>
</evidence>
<feature type="domain" description="Fibronectin type-III" evidence="12">
    <location>
        <begin position="1329"/>
        <end position="1427"/>
    </location>
</feature>
<feature type="domain" description="Ig-like" evidence="11">
    <location>
        <begin position="325"/>
        <end position="412"/>
    </location>
</feature>
<feature type="chain" id="PRO_5028888630" evidence="10">
    <location>
        <begin position="28"/>
        <end position="2232"/>
    </location>
</feature>
<dbReference type="PROSITE" id="PS50853">
    <property type="entry name" value="FN3"/>
    <property type="match status" value="12"/>
</dbReference>
<dbReference type="PROSITE" id="PS50835">
    <property type="entry name" value="IG_LIKE"/>
    <property type="match status" value="4"/>
</dbReference>
<feature type="domain" description="Fibronectin type-III" evidence="12">
    <location>
        <begin position="1533"/>
        <end position="1633"/>
    </location>
</feature>
<dbReference type="InterPro" id="IPR013098">
    <property type="entry name" value="Ig_I-set"/>
</dbReference>
<evidence type="ECO:0000313" key="14">
    <source>
        <dbReference type="RefSeq" id="XP_036356574.1"/>
    </source>
</evidence>
<dbReference type="Pfam" id="PF13927">
    <property type="entry name" value="Ig_3"/>
    <property type="match status" value="1"/>
</dbReference>
<evidence type="ECO:0000256" key="4">
    <source>
        <dbReference type="ARBA" id="ARBA00022737"/>
    </source>
</evidence>
<feature type="domain" description="Fibronectin type-III" evidence="12">
    <location>
        <begin position="933"/>
        <end position="1027"/>
    </location>
</feature>
<dbReference type="SMART" id="SM00060">
    <property type="entry name" value="FN3"/>
    <property type="match status" value="13"/>
</dbReference>
<dbReference type="InterPro" id="IPR036179">
    <property type="entry name" value="Ig-like_dom_sf"/>
</dbReference>
<dbReference type="InterPro" id="IPR007110">
    <property type="entry name" value="Ig-like_dom"/>
</dbReference>
<dbReference type="Proteomes" id="UP000515154">
    <property type="component" value="Linkage group LG1"/>
</dbReference>
<feature type="domain" description="Fibronectin type-III" evidence="12">
    <location>
        <begin position="612"/>
        <end position="719"/>
    </location>
</feature>
<sequence>MTNRGSRLHFMWIFILGYLLWSPHASANEYITSLHKDKPSPPAFTEELKAGSVKKVGERQILSCRAFGLPTPTYSWLKNGQVFNDTTNSYIELELKHSDAGEYRCIAKNSQGSIISNKVHVEVSYISSFDMTSIPQTISANVGDPIILPVPPIESVPFPEITWFNGTKSLKAGSKRYDFTVNHSLVLLNLSPHDDGRTFHVRANNTLDEPVSSESFTIFITNPRNIPRIAPTIVVPPVDTTTNNNEITQFICIVNARPLKYNITWFRKVKNESILLTGPKYILSKYKRKLNIKNPTTADSGIYECVVQSNYPTVRASARLTVLVPPFIEADEVKSRPDYGSNVQLHCTAFGTPKPHIQWYLNAEEITSSNSKHRILPNGTLKINNVNSMDSGKYQCFAQNAAGETYKSFHLVVNSSPPEILGSKLKNQTVWEGSDVRLTVNVKGAPGPSVIWSRYIGNDWENISSTGRLQLVQPDLLLIANSKPDDTGFYKFVAFNEMGIIQSKMYLLVKRKTQISLPPQTQALVFGSTAILRCGVSSDPSVTVSWQWIHEKPPDNKRTIIKPSERHSIENGTLRIKSVNGIDVGNYTCIVTSSAGNDSRMASITVMEVPYPPIILNVFAHSNSPGSVSITWQAGDDGNSPITGYIIQHKLINQGSPSSILNPPWDTYQNTIDAQVRNYTVTGLQPASYYQFRIMGVNLVGEGRASEPAPDPPLLIPQQQAPSGPPRNLVGRPLSNSSVLINWLPPSQVHWNGPLTGYVIRYKPQSYNDKFAQQEEAGVKNQMKVITGLVTFTHYEIKIAARNAKGIGVFSKSITVLTEEGRPTAPPTNVTALAINSTVIEVKWKPPLSSQIFGLLLGYHIIARPIDKESGAETVSVQITVNSEKRYGWQEGYIGNLEKFANYRLTVDSYTLKGSGPESVPITVRTLEDFPDKVAHIGFKNVTDRSVVVIWKAPLKKNGILLGYILEYVEKNSTNVNSKPFSPQQLSYKIPSLKPTTVYTISVAARTRVGRGPFYSADVRSGFTPVPPGAPSSLGISNIHPRSCQLRFTPGFDGKTSITQWIIEAQVNSDKKWKKIYSVSAPDATTLRIPNLFPYTHYRLRIIAENTAGRSNHSEPSRLFQTSPAPPSRPPGNVTVQAINETAFRISWMLLTKQDWNGVPRGYEIWYKVVGRNESWTVVTLENAFNNYSYILNGLNEWVLYKVKMNSYNFVGKSPFSPVISQKTMESVPSSGPSNVTGEAVSSSSIDIQWGDVPLLEQNGQVLGYKIKYQAVDEGMVPKFQTVNNETRQYELRNLLKYVSYKINVLAFTKMGDGVLSEPTLFIRTKEDVPDPPIIIYFPNVTYEMAKVVWAPPKKPNGIILKYRVTYGLRANFSYQKPNYTIVNANVNSFTAYNLKKEKYYTFSVAAKTALGWGNASEVIVFTTAKRYPPESPSKPVESSRVWSRSITVSWHHGNDGYGPLRNFTIQYQKKYQQGWDTVKSVVPPTVTTYTITNLKPNTIYRFRVAATNDIGTSNFSESSDDVRTEEDKPEEAPQNVKVVAVSTNSVNVTWQPPTKSSWNGILKGYIVEYCKENNAEFKVKVSFDPNSSTIWKELTDLDKFVTYEFRILAYNKKGNGPTSKPVMYFVGYAPPSAAPLNVTSVAVSGSEIKVSWSPPLKSTQNGEISGYKVIYHRIFKNKSVDRKEITSLKLQVSLVKLKMYTEYSISVCAFTTAGQGPLTKPVIVRTKEGAPGAPGKLKFYNIMLHSLNVSWSEPSEPNGLIRYYHVIFSQKYTDAGGKKMVQLTIPGDRLYYHAKELEANKTYEFTVQAETIKLGAKQVGKVTTGPQIGSPTSPVTPQIEMTDRGVNITWRKGYEGDYPILGYLLQAKKQVCFSHHGQGHAGDGAPEYKYSRSNYHVEVPLLTREPHAYQPRDPESDKKGYRKVCDCDPLSMQAARKKRESVKNSTTIRGKWTDILLKESPQTGALLNIHSLDTGKVYQFRVLAYNWLGIGPPSEPSKPMLIQDPEKGEIGKMRTFSERPFHTEWWFLLIIALSGLIVIMAVVLLLVLVGRKRKMTRETIRRRNTPPLPLEPPVLDDGGFSTFDRRQSRRTIGHRTNSLRSMRSPPRPSPASVTYSDDDLDTKPPLDDNSSSLTEKPDLEELTEPSDESEDETVKNTNTTTAGTFYNQYVNDTVRQSWQQSNPRSMYSAYNYTDSEEADSSTYGMNVNGGYMMVNNTAGSRTPVAGFSSFV</sequence>
<keyword evidence="4" id="KW-0677">Repeat</keyword>
<feature type="compositionally biased region" description="Acidic residues" evidence="8">
    <location>
        <begin position="2139"/>
        <end position="2152"/>
    </location>
</feature>
<feature type="region of interest" description="Disordered" evidence="8">
    <location>
        <begin position="1514"/>
        <end position="1533"/>
    </location>
</feature>
<feature type="region of interest" description="Disordered" evidence="8">
    <location>
        <begin position="2061"/>
        <end position="2161"/>
    </location>
</feature>
<dbReference type="PRINTS" id="PR00014">
    <property type="entry name" value="FNTYPEIII"/>
</dbReference>
<feature type="region of interest" description="Disordered" evidence="8">
    <location>
        <begin position="703"/>
        <end position="726"/>
    </location>
</feature>
<dbReference type="CDD" id="cd00063">
    <property type="entry name" value="FN3"/>
    <property type="match status" value="13"/>
</dbReference>
<accession>A0A7E6EMQ1</accession>
<proteinExistence type="predicted"/>
<comment type="subcellular location">
    <subcellularLocation>
        <location evidence="1">Membrane</location>
    </subcellularLocation>
</comment>
<evidence type="ECO:0000256" key="5">
    <source>
        <dbReference type="ARBA" id="ARBA00022989"/>
    </source>
</evidence>
<organism evidence="13 14">
    <name type="scientific">Octopus sinensis</name>
    <name type="common">East Asian common octopus</name>
    <dbReference type="NCBI Taxonomy" id="2607531"/>
    <lineage>
        <taxon>Eukaryota</taxon>
        <taxon>Metazoa</taxon>
        <taxon>Spiralia</taxon>
        <taxon>Lophotrochozoa</taxon>
        <taxon>Mollusca</taxon>
        <taxon>Cephalopoda</taxon>
        <taxon>Coleoidea</taxon>
        <taxon>Octopodiformes</taxon>
        <taxon>Octopoda</taxon>
        <taxon>Incirrata</taxon>
        <taxon>Octopodidae</taxon>
        <taxon>Octopus</taxon>
    </lineage>
</organism>
<feature type="domain" description="Fibronectin type-III" evidence="12">
    <location>
        <begin position="1130"/>
        <end position="1227"/>
    </location>
</feature>
<evidence type="ECO:0000313" key="13">
    <source>
        <dbReference type="Proteomes" id="UP000515154"/>
    </source>
</evidence>
<feature type="domain" description="Fibronectin type-III" evidence="12">
    <location>
        <begin position="725"/>
        <end position="821"/>
    </location>
</feature>
<dbReference type="InterPro" id="IPR036116">
    <property type="entry name" value="FN3_sf"/>
</dbReference>
<dbReference type="Pfam" id="PF13895">
    <property type="entry name" value="Ig_2"/>
    <property type="match status" value="1"/>
</dbReference>
<name>A0A7E6EMQ1_9MOLL</name>
<gene>
    <name evidence="14" type="primary">LOC115216625</name>
</gene>
<feature type="domain" description="Ig-like" evidence="11">
    <location>
        <begin position="42"/>
        <end position="116"/>
    </location>
</feature>
<feature type="domain" description="Fibronectin type-III" evidence="12">
    <location>
        <begin position="826"/>
        <end position="929"/>
    </location>
</feature>
<dbReference type="SUPFAM" id="SSF49265">
    <property type="entry name" value="Fibronectin type III"/>
    <property type="match status" value="8"/>
</dbReference>
<dbReference type="FunFam" id="2.60.40.10:FF:000093">
    <property type="entry name" value="Down syndrome cell adhesion molecule, isoform B"/>
    <property type="match status" value="2"/>
</dbReference>
<dbReference type="GO" id="GO:0098609">
    <property type="term" value="P:cell-cell adhesion"/>
    <property type="evidence" value="ECO:0007669"/>
    <property type="project" value="TreeGrafter"/>
</dbReference>
<feature type="transmembrane region" description="Helical" evidence="9">
    <location>
        <begin position="2026"/>
        <end position="2050"/>
    </location>
</feature>
<keyword evidence="7" id="KW-1015">Disulfide bond</keyword>
<reference evidence="14" key="1">
    <citation type="submission" date="2025-08" db="UniProtKB">
        <authorList>
            <consortium name="RefSeq"/>
        </authorList>
    </citation>
    <scope>IDENTIFICATION</scope>
</reference>